<evidence type="ECO:0000313" key="4">
    <source>
        <dbReference type="EMBL" id="MBC4013844.1"/>
    </source>
</evidence>
<dbReference type="AlphaFoldDB" id="A0A9X0QU99"/>
<dbReference type="Proteomes" id="UP000600101">
    <property type="component" value="Unassembled WGS sequence"/>
</dbReference>
<name>A0A9X0QU99_9PROT</name>
<dbReference type="NCBIfam" id="TIGR02595">
    <property type="entry name" value="PEP_CTERM"/>
    <property type="match status" value="1"/>
</dbReference>
<reference evidence="4" key="1">
    <citation type="submission" date="2020-08" db="EMBL/GenBank/DDBJ databases">
        <authorList>
            <person name="Hu Y."/>
            <person name="Nguyen S.V."/>
            <person name="Li F."/>
            <person name="Fanning S."/>
        </authorList>
    </citation>
    <scope>NUCLEOTIDE SEQUENCE</scope>
    <source>
        <strain evidence="4">SYSU D8009</strain>
    </source>
</reference>
<gene>
    <name evidence="4" type="ORF">H7965_00795</name>
</gene>
<sequence length="300" mass="30834">MFCRTMAALLAATLALGPGLGQAAPLTATEIMTQFNAVVSGSFTSNSDVEGRLVANTITGGATFYNNPSNTPSSFGAINAITVTSGVTSANVNNGGNVNIQGSNAGSFNLNGGAMVNTPAFTIGDFTAPLTALSGDLAGLAPNSTVNAADPNSFTFIVTPNAQGLAVFTLDAGLLATARDLKFSGTADTIVINVTGTSFTDTANFNAGNFINQHVIWNFTEAQTLDFQRAWHGAVLAPQATVSNSTPLEGFLFALNFNGRGELHDRPFAGTLPQLVPEPGTLALLGTGLIGICLSRRRRA</sequence>
<organism evidence="4 5">
    <name type="scientific">Siccirubricoccus deserti</name>
    <dbReference type="NCBI Taxonomy" id="2013562"/>
    <lineage>
        <taxon>Bacteria</taxon>
        <taxon>Pseudomonadati</taxon>
        <taxon>Pseudomonadota</taxon>
        <taxon>Alphaproteobacteria</taxon>
        <taxon>Acetobacterales</taxon>
        <taxon>Roseomonadaceae</taxon>
        <taxon>Siccirubricoccus</taxon>
    </lineage>
</organism>
<evidence type="ECO:0000259" key="2">
    <source>
        <dbReference type="Pfam" id="PF07589"/>
    </source>
</evidence>
<proteinExistence type="predicted"/>
<comment type="caution">
    <text evidence="4">The sequence shown here is derived from an EMBL/GenBank/DDBJ whole genome shotgun (WGS) entry which is preliminary data.</text>
</comment>
<dbReference type="Pfam" id="PF07589">
    <property type="entry name" value="PEP-CTERM"/>
    <property type="match status" value="1"/>
</dbReference>
<keyword evidence="1" id="KW-0732">Signal</keyword>
<protein>
    <submittedName>
        <fullName evidence="4">Choice-of-anchor A family protein</fullName>
    </submittedName>
</protein>
<feature type="domain" description="Ice-binding protein C-terminal" evidence="2">
    <location>
        <begin position="276"/>
        <end position="297"/>
    </location>
</feature>
<dbReference type="InterPro" id="IPR013424">
    <property type="entry name" value="Ice-binding_C"/>
</dbReference>
<accession>A0A9X0QU99</accession>
<dbReference type="Pfam" id="PF20597">
    <property type="entry name" value="pAdhesive_15"/>
    <property type="match status" value="1"/>
</dbReference>
<dbReference type="RefSeq" id="WP_186768610.1">
    <property type="nucleotide sequence ID" value="NZ_JACOMF010000001.1"/>
</dbReference>
<evidence type="ECO:0000259" key="3">
    <source>
        <dbReference type="Pfam" id="PF20597"/>
    </source>
</evidence>
<keyword evidence="5" id="KW-1185">Reference proteome</keyword>
<feature type="signal peptide" evidence="1">
    <location>
        <begin position="1"/>
        <end position="23"/>
    </location>
</feature>
<feature type="chain" id="PRO_5040911536" evidence="1">
    <location>
        <begin position="24"/>
        <end position="300"/>
    </location>
</feature>
<dbReference type="InterPro" id="IPR026588">
    <property type="entry name" value="Choice_anch_A"/>
</dbReference>
<dbReference type="EMBL" id="JACOMF010000001">
    <property type="protein sequence ID" value="MBC4013844.1"/>
    <property type="molecule type" value="Genomic_DNA"/>
</dbReference>
<evidence type="ECO:0000313" key="5">
    <source>
        <dbReference type="Proteomes" id="UP000600101"/>
    </source>
</evidence>
<evidence type="ECO:0000256" key="1">
    <source>
        <dbReference type="SAM" id="SignalP"/>
    </source>
</evidence>
<feature type="domain" description="Choice-of-anchor A" evidence="3">
    <location>
        <begin position="30"/>
        <end position="264"/>
    </location>
</feature>
<dbReference type="NCBIfam" id="TIGR04215">
    <property type="entry name" value="choice_anch_A"/>
    <property type="match status" value="1"/>
</dbReference>